<dbReference type="Pfam" id="PF10617">
    <property type="entry name" value="DUF2474"/>
    <property type="match status" value="1"/>
</dbReference>
<accession>A0A0J6GX72</accession>
<feature type="transmembrane region" description="Helical" evidence="1">
    <location>
        <begin position="22"/>
        <end position="43"/>
    </location>
</feature>
<dbReference type="STRING" id="47884.SAMN04490203_0803"/>
<dbReference type="Proteomes" id="UP000036395">
    <property type="component" value="Unassembled WGS sequence"/>
</dbReference>
<name>A0A0J6GX72_PSETA</name>
<keyword evidence="1" id="KW-0812">Transmembrane</keyword>
<dbReference type="Proteomes" id="UP000183155">
    <property type="component" value="Unassembled WGS sequence"/>
</dbReference>
<comment type="caution">
    <text evidence="2">The sequence shown here is derived from an EMBL/GenBank/DDBJ whole genome shotgun (WGS) entry which is preliminary data.</text>
</comment>
<keyword evidence="5" id="KW-1185">Reference proteome</keyword>
<dbReference type="EMBL" id="JYLA01000001">
    <property type="protein sequence ID" value="KMM86898.1"/>
    <property type="molecule type" value="Genomic_DNA"/>
</dbReference>
<evidence type="ECO:0000313" key="2">
    <source>
        <dbReference type="EMBL" id="KMM86898.1"/>
    </source>
</evidence>
<keyword evidence="1" id="KW-0472">Membrane</keyword>
<protein>
    <submittedName>
        <fullName evidence="2">Adenine glycosylase</fullName>
    </submittedName>
</protein>
<dbReference type="RefSeq" id="WP_048378268.1">
    <property type="nucleotide sequence ID" value="NZ_CAXAOF010000002.1"/>
</dbReference>
<reference evidence="3 5" key="2">
    <citation type="submission" date="2016-10" db="EMBL/GenBank/DDBJ databases">
        <authorList>
            <person name="Varghese N."/>
            <person name="Submissions S."/>
        </authorList>
    </citation>
    <scope>NUCLEOTIDE SEQUENCE [LARGE SCALE GENOMIC DNA]</scope>
    <source>
        <strain evidence="3 5">BS3652</strain>
    </source>
</reference>
<dbReference type="AlphaFoldDB" id="A0A0J6GX72"/>
<evidence type="ECO:0000313" key="4">
    <source>
        <dbReference type="Proteomes" id="UP000036395"/>
    </source>
</evidence>
<dbReference type="OrthoDB" id="6199137at2"/>
<sequence>MAGKDYLHDVQECEKKPLWQRIGWLLVIWTGSVATLAVFAWLIRLFMTAAGMKTH</sequence>
<reference evidence="2 4" key="1">
    <citation type="submission" date="2015-02" db="EMBL/GenBank/DDBJ databases">
        <title>Pseudomonas helleri sp. nov. and Pseudomonas weihenstephanensis sp. nov., isolated from raw cows milk.</title>
        <authorList>
            <person name="von Neubeck M."/>
            <person name="Huptas C."/>
            <person name="Wenning M."/>
            <person name="Scherer S."/>
        </authorList>
    </citation>
    <scope>NUCLEOTIDE SEQUENCE [LARGE SCALE GENOMIC DNA]</scope>
    <source>
        <strain evidence="2 4">DSM 21104</strain>
    </source>
</reference>
<keyword evidence="1" id="KW-1133">Transmembrane helix</keyword>
<proteinExistence type="predicted"/>
<dbReference type="InterPro" id="IPR018895">
    <property type="entry name" value="DUF2474"/>
</dbReference>
<gene>
    <name evidence="3" type="ORF">SAMN04490203_0803</name>
    <name evidence="2" type="ORF">TU78_02605</name>
</gene>
<evidence type="ECO:0000313" key="5">
    <source>
        <dbReference type="Proteomes" id="UP000183155"/>
    </source>
</evidence>
<evidence type="ECO:0000256" key="1">
    <source>
        <dbReference type="SAM" id="Phobius"/>
    </source>
</evidence>
<dbReference type="PATRIC" id="fig|47884.3.peg.916"/>
<dbReference type="EMBL" id="FNRS01000001">
    <property type="protein sequence ID" value="SEB61800.1"/>
    <property type="molecule type" value="Genomic_DNA"/>
</dbReference>
<evidence type="ECO:0000313" key="3">
    <source>
        <dbReference type="EMBL" id="SEB61800.1"/>
    </source>
</evidence>
<organism evidence="2 4">
    <name type="scientific">Pseudomonas taetrolens</name>
    <dbReference type="NCBI Taxonomy" id="47884"/>
    <lineage>
        <taxon>Bacteria</taxon>
        <taxon>Pseudomonadati</taxon>
        <taxon>Pseudomonadota</taxon>
        <taxon>Gammaproteobacteria</taxon>
        <taxon>Pseudomonadales</taxon>
        <taxon>Pseudomonadaceae</taxon>
        <taxon>Pseudomonas</taxon>
    </lineage>
</organism>